<accession>A0ABU2A0S8</accession>
<dbReference type="CDD" id="cd01743">
    <property type="entry name" value="GATase1_Anthranilate_Synthase"/>
    <property type="match status" value="1"/>
</dbReference>
<name>A0ABU2A0S8_9CORY</name>
<reference evidence="7" key="1">
    <citation type="submission" date="2023-07" db="EMBL/GenBank/DDBJ databases">
        <title>Sequencing the genomes of 1000 actinobacteria strains.</title>
        <authorList>
            <person name="Klenk H.-P."/>
        </authorList>
    </citation>
    <scope>NUCLEOTIDE SEQUENCE</scope>
    <source>
        <strain evidence="7">DSM 107476</strain>
    </source>
</reference>
<dbReference type="PANTHER" id="PTHR11236">
    <property type="entry name" value="AMINOBENZOATE/ANTHRANILATE SYNTHASE"/>
    <property type="match status" value="1"/>
</dbReference>
<gene>
    <name evidence="7" type="ORF">J2S39_001914</name>
</gene>
<dbReference type="Pfam" id="PF00117">
    <property type="entry name" value="GATase"/>
    <property type="match status" value="1"/>
</dbReference>
<dbReference type="SUPFAM" id="SSF52317">
    <property type="entry name" value="Class I glutamine amidotransferase-like"/>
    <property type="match status" value="1"/>
</dbReference>
<dbReference type="InterPro" id="IPR006221">
    <property type="entry name" value="TrpG/PapA_dom"/>
</dbReference>
<dbReference type="InterPro" id="IPR015890">
    <property type="entry name" value="Chorismate_C"/>
</dbReference>
<feature type="domain" description="Chorismate-utilising enzyme C-terminal" evidence="6">
    <location>
        <begin position="347"/>
        <end position="601"/>
    </location>
</feature>
<dbReference type="PRINTS" id="PR00097">
    <property type="entry name" value="ANTSNTHASEII"/>
</dbReference>
<evidence type="ECO:0000313" key="7">
    <source>
        <dbReference type="EMBL" id="MDR7330238.1"/>
    </source>
</evidence>
<dbReference type="PRINTS" id="PR00096">
    <property type="entry name" value="GATASE"/>
</dbReference>
<dbReference type="RefSeq" id="WP_290195736.1">
    <property type="nucleotide sequence ID" value="NZ_CP047654.1"/>
</dbReference>
<dbReference type="InterPro" id="IPR029062">
    <property type="entry name" value="Class_I_gatase-like"/>
</dbReference>
<dbReference type="InterPro" id="IPR019999">
    <property type="entry name" value="Anth_synth_I-like"/>
</dbReference>
<dbReference type="Proteomes" id="UP001180840">
    <property type="component" value="Unassembled WGS sequence"/>
</dbReference>
<feature type="domain" description="Glutamine amidotransferase" evidence="5">
    <location>
        <begin position="4"/>
        <end position="184"/>
    </location>
</feature>
<dbReference type="Gene3D" id="3.60.120.10">
    <property type="entry name" value="Anthranilate synthase"/>
    <property type="match status" value="1"/>
</dbReference>
<evidence type="ECO:0000256" key="2">
    <source>
        <dbReference type="ARBA" id="ARBA00013139"/>
    </source>
</evidence>
<keyword evidence="7" id="KW-0032">Aminotransferase</keyword>
<dbReference type="InterPro" id="IPR005801">
    <property type="entry name" value="ADC_synthase"/>
</dbReference>
<sequence>MRLLVIDNRDSFTWNLVEYLAGLTGLEPEVVDHHAPVPDFTRYDAVVISPGPGTPERPADVGISVDALHSGLPVLGVCLGHQLMALESGARIVRAPEPVHGRVDEITHAGTGLFDAHPSPMPVVRYHSLVAVDLPPTLEVTAVNAEGLVMALRHREKPWWGVQFHPESVGAEGGLGILANFLTQVRPVLHTRVLPGAVDTAAAFRTLYGDAPEAVWLDDATCTGVSYLGVPARTMTADGAEAFSAVGAQLRHRPHDEALGLDFQLGWVGWFGYECDPRATFESPLPDAWWARLDSAVAVDHATDRTVLLYLGDGAEPWFDAVESALQDLEPVAVPAAPGVAVPPHPREPYLAAITRAQELIAAGETYEVCLTTTIAVDSSVDPLAAHLRLRAAHPSRFGGYLRAGGVALASATPETFLRIDAAGVVSTRPIKGTRARGADAAEDEALRRDLATNPKDRAENLMIVDLCRNDLALHAVRGSVQAGPLFEVETHPGAHQLVSTVSARLAPNTDPVDVIRAAFPGGSMTGAPKTRTMEIINRLETQARGPYSGAFGYLSDTGTVDLAMVIRTAVIEPGRVSYGVGGAILALSDPEEEYRETLTKARPLRDLLEG</sequence>
<keyword evidence="4" id="KW-0315">Glutamine amidotransferase</keyword>
<evidence type="ECO:0000256" key="4">
    <source>
        <dbReference type="ARBA" id="ARBA00022962"/>
    </source>
</evidence>
<dbReference type="EC" id="2.6.1.85" evidence="2"/>
<evidence type="ECO:0000259" key="5">
    <source>
        <dbReference type="Pfam" id="PF00117"/>
    </source>
</evidence>
<dbReference type="PRINTS" id="PR00099">
    <property type="entry name" value="CPSGATASE"/>
</dbReference>
<evidence type="ECO:0000313" key="8">
    <source>
        <dbReference type="Proteomes" id="UP001180840"/>
    </source>
</evidence>
<evidence type="ECO:0000259" key="6">
    <source>
        <dbReference type="Pfam" id="PF00425"/>
    </source>
</evidence>
<dbReference type="NCBIfam" id="TIGR00553">
    <property type="entry name" value="pabB"/>
    <property type="match status" value="1"/>
</dbReference>
<evidence type="ECO:0000256" key="3">
    <source>
        <dbReference type="ARBA" id="ARBA00022679"/>
    </source>
</evidence>
<dbReference type="NCBIfam" id="TIGR00566">
    <property type="entry name" value="trpG_papA"/>
    <property type="match status" value="1"/>
</dbReference>
<dbReference type="Pfam" id="PF00425">
    <property type="entry name" value="Chorismate_bind"/>
    <property type="match status" value="1"/>
</dbReference>
<dbReference type="InterPro" id="IPR017926">
    <property type="entry name" value="GATASE"/>
</dbReference>
<dbReference type="EMBL" id="JAVDXZ010000001">
    <property type="protein sequence ID" value="MDR7330238.1"/>
    <property type="molecule type" value="Genomic_DNA"/>
</dbReference>
<proteinExistence type="inferred from homology"/>
<dbReference type="SUPFAM" id="SSF56322">
    <property type="entry name" value="ADC synthase"/>
    <property type="match status" value="1"/>
</dbReference>
<comment type="similarity">
    <text evidence="1">In the C-terminal section; belongs to the anthranilate synthase component I family.</text>
</comment>
<comment type="caution">
    <text evidence="7">The sequence shown here is derived from an EMBL/GenBank/DDBJ whole genome shotgun (WGS) entry which is preliminary data.</text>
</comment>
<dbReference type="InterPro" id="IPR005802">
    <property type="entry name" value="ADC_synth_comp_1"/>
</dbReference>
<organism evidence="7 8">
    <name type="scientific">Corynebacterium guangdongense</name>
    <dbReference type="NCBI Taxonomy" id="1783348"/>
    <lineage>
        <taxon>Bacteria</taxon>
        <taxon>Bacillati</taxon>
        <taxon>Actinomycetota</taxon>
        <taxon>Actinomycetes</taxon>
        <taxon>Mycobacteriales</taxon>
        <taxon>Corynebacteriaceae</taxon>
        <taxon>Corynebacterium</taxon>
    </lineage>
</organism>
<dbReference type="PANTHER" id="PTHR11236:SF18">
    <property type="entry name" value="AMINODEOXYCHORISMATE SYNTHASE"/>
    <property type="match status" value="1"/>
</dbReference>
<dbReference type="PROSITE" id="PS51273">
    <property type="entry name" value="GATASE_TYPE_1"/>
    <property type="match status" value="1"/>
</dbReference>
<protein>
    <recommendedName>
        <fullName evidence="2">aminodeoxychorismate synthase</fullName>
        <ecNumber evidence="2">2.6.1.85</ecNumber>
    </recommendedName>
</protein>
<dbReference type="Gene3D" id="3.40.50.880">
    <property type="match status" value="1"/>
</dbReference>
<dbReference type="GO" id="GO:0046820">
    <property type="term" value="F:4-amino-4-deoxychorismate synthase activity"/>
    <property type="evidence" value="ECO:0007669"/>
    <property type="project" value="UniProtKB-EC"/>
</dbReference>
<keyword evidence="8" id="KW-1185">Reference proteome</keyword>
<evidence type="ECO:0000256" key="1">
    <source>
        <dbReference type="ARBA" id="ARBA00005970"/>
    </source>
</evidence>
<keyword evidence="3 7" id="KW-0808">Transferase</keyword>